<keyword evidence="7" id="KW-0028">Amino-acid biosynthesis</keyword>
<comment type="similarity">
    <text evidence="7">Belongs to the shikimate dehydrogenase family.</text>
</comment>
<keyword evidence="12" id="KW-1185">Reference proteome</keyword>
<evidence type="ECO:0000256" key="5">
    <source>
        <dbReference type="ARBA" id="ARBA00023141"/>
    </source>
</evidence>
<feature type="binding site" evidence="7">
    <location>
        <begin position="129"/>
        <end position="133"/>
    </location>
    <ligand>
        <name>NADP(+)</name>
        <dbReference type="ChEBI" id="CHEBI:58349"/>
    </ligand>
</feature>
<dbReference type="GO" id="GO:0009073">
    <property type="term" value="P:aromatic amino acid family biosynthetic process"/>
    <property type="evidence" value="ECO:0007669"/>
    <property type="project" value="UniProtKB-KW"/>
</dbReference>
<evidence type="ECO:0000256" key="1">
    <source>
        <dbReference type="ARBA" id="ARBA00004871"/>
    </source>
</evidence>
<dbReference type="SUPFAM" id="SSF51735">
    <property type="entry name" value="NAD(P)-binding Rossmann-fold domains"/>
    <property type="match status" value="1"/>
</dbReference>
<protein>
    <recommendedName>
        <fullName evidence="2 7">Shikimate dehydrogenase (NADP(+))</fullName>
        <shortName evidence="7">SDH</shortName>
        <ecNumber evidence="2 7">1.1.1.25</ecNumber>
    </recommendedName>
</protein>
<comment type="function">
    <text evidence="7">Involved in the biosynthesis of the chorismate, which leads to the biosynthesis of aromatic amino acids. Catalyzes the reversible NADPH linked reduction of 3-dehydroshikimate (DHSA) to yield shikimate (SA).</text>
</comment>
<evidence type="ECO:0000259" key="9">
    <source>
        <dbReference type="Pfam" id="PF08501"/>
    </source>
</evidence>
<dbReference type="InterPro" id="IPR036291">
    <property type="entry name" value="NAD(P)-bd_dom_sf"/>
</dbReference>
<evidence type="ECO:0000256" key="7">
    <source>
        <dbReference type="HAMAP-Rule" id="MF_00222"/>
    </source>
</evidence>
<dbReference type="GO" id="GO:0008652">
    <property type="term" value="P:amino acid biosynthetic process"/>
    <property type="evidence" value="ECO:0007669"/>
    <property type="project" value="UniProtKB-KW"/>
</dbReference>
<proteinExistence type="inferred from homology"/>
<dbReference type="HAMAP" id="MF_00222">
    <property type="entry name" value="Shikimate_DH_AroE"/>
    <property type="match status" value="1"/>
</dbReference>
<dbReference type="EC" id="1.1.1.25" evidence="2 7"/>
<feature type="binding site" evidence="7">
    <location>
        <position position="62"/>
    </location>
    <ligand>
        <name>shikimate</name>
        <dbReference type="ChEBI" id="CHEBI:36208"/>
    </ligand>
</feature>
<feature type="binding site" evidence="7">
    <location>
        <position position="87"/>
    </location>
    <ligand>
        <name>shikimate</name>
        <dbReference type="ChEBI" id="CHEBI:36208"/>
    </ligand>
</feature>
<accession>C6HUM8</accession>
<keyword evidence="4 7" id="KW-0560">Oxidoreductase</keyword>
<sequence length="316" mass="34348">MRKLFAIIGHPVAHSLSPRFQQAAFDAAGIEAAYLPFDIPPENLPRAIDALRTLGVSGVNITIPHKEAVLPLLDELSPTARDLGAVNTVISNGGRLRGDNTDAPGFLMALDKFLEANRLSLPSSAVVFGAGGSARSVLWALSRREVSRILIVNRTQERGEALIRSLPFLKEGVQSFSLEDRSWQEEIEGSGRAPLRDGPKKEEKTRRLLLINTLSLQAFAGSDPPFPPLQEVPLDDSILLDLSYVSQRTGRKESGGLTPFLSMGRAFSAPCQNGLGMLLMQGALAFRLWSGREPSVEVMEEALREATGQGDLWKSL</sequence>
<gene>
    <name evidence="7" type="primary">aroE</name>
    <name evidence="11" type="ORF">UBAL3_69480021</name>
</gene>
<dbReference type="Proteomes" id="UP000009374">
    <property type="component" value="Unassembled WGS sequence"/>
</dbReference>
<dbReference type="PANTHER" id="PTHR21089:SF1">
    <property type="entry name" value="BIFUNCTIONAL 3-DEHYDROQUINATE DEHYDRATASE_SHIKIMATE DEHYDROGENASE, CHLOROPLASTIC"/>
    <property type="match status" value="1"/>
</dbReference>
<feature type="domain" description="Quinate/shikimate 5-dehydrogenase/glutamyl-tRNA reductase" evidence="8">
    <location>
        <begin position="124"/>
        <end position="166"/>
    </location>
</feature>
<dbReference type="InterPro" id="IPR013708">
    <property type="entry name" value="Shikimate_DH-bd_N"/>
</dbReference>
<dbReference type="Pfam" id="PF01488">
    <property type="entry name" value="Shikimate_DH"/>
    <property type="match status" value="1"/>
</dbReference>
<evidence type="ECO:0000256" key="4">
    <source>
        <dbReference type="ARBA" id="ARBA00023002"/>
    </source>
</evidence>
<dbReference type="GO" id="GO:0004764">
    <property type="term" value="F:shikimate 3-dehydrogenase (NADP+) activity"/>
    <property type="evidence" value="ECO:0007669"/>
    <property type="project" value="UniProtKB-UniRule"/>
</dbReference>
<feature type="binding site" evidence="7">
    <location>
        <begin position="153"/>
        <end position="158"/>
    </location>
    <ligand>
        <name>NADP(+)</name>
        <dbReference type="ChEBI" id="CHEBI:58349"/>
    </ligand>
</feature>
<name>C6HUM8_9BACT</name>
<feature type="active site" description="Proton acceptor" evidence="7">
    <location>
        <position position="66"/>
    </location>
</feature>
<feature type="binding site" evidence="7">
    <location>
        <position position="244"/>
    </location>
    <ligand>
        <name>shikimate</name>
        <dbReference type="ChEBI" id="CHEBI:36208"/>
    </ligand>
</feature>
<keyword evidence="3 7" id="KW-0521">NADP</keyword>
<evidence type="ECO:0000256" key="2">
    <source>
        <dbReference type="ARBA" id="ARBA00012962"/>
    </source>
</evidence>
<evidence type="ECO:0000256" key="3">
    <source>
        <dbReference type="ARBA" id="ARBA00022857"/>
    </source>
</evidence>
<dbReference type="CDD" id="cd01065">
    <property type="entry name" value="NAD_bind_Shikimate_DH"/>
    <property type="match status" value="1"/>
</dbReference>
<dbReference type="Pfam" id="PF18317">
    <property type="entry name" value="SDH_C"/>
    <property type="match status" value="1"/>
</dbReference>
<comment type="subunit">
    <text evidence="7">Homodimer.</text>
</comment>
<comment type="pathway">
    <text evidence="1 7">Metabolic intermediate biosynthesis; chorismate biosynthesis; chorismate from D-erythrose 4-phosphate and phosphoenolpyruvate: step 4/7.</text>
</comment>
<dbReference type="AlphaFoldDB" id="C6HUM8"/>
<keyword evidence="5 7" id="KW-0057">Aromatic amino acid biosynthesis</keyword>
<feature type="domain" description="Shikimate dehydrogenase substrate binding N-terminal" evidence="9">
    <location>
        <begin position="7"/>
        <end position="89"/>
    </location>
</feature>
<dbReference type="SUPFAM" id="SSF53223">
    <property type="entry name" value="Aminoacid dehydrogenase-like, N-terminal domain"/>
    <property type="match status" value="1"/>
</dbReference>
<dbReference type="InterPro" id="IPR006151">
    <property type="entry name" value="Shikm_DH/Glu-tRNA_Rdtase"/>
</dbReference>
<dbReference type="UniPathway" id="UPA00053">
    <property type="reaction ID" value="UER00087"/>
</dbReference>
<dbReference type="Pfam" id="PF08501">
    <property type="entry name" value="Shikimate_dh_N"/>
    <property type="match status" value="1"/>
</dbReference>
<dbReference type="GO" id="GO:0005829">
    <property type="term" value="C:cytosol"/>
    <property type="evidence" value="ECO:0007669"/>
    <property type="project" value="TreeGrafter"/>
</dbReference>
<dbReference type="InterPro" id="IPR041121">
    <property type="entry name" value="SDH_C"/>
</dbReference>
<dbReference type="Gene3D" id="3.40.50.10860">
    <property type="entry name" value="Leucine Dehydrogenase, chain A, domain 1"/>
    <property type="match status" value="1"/>
</dbReference>
<dbReference type="GO" id="GO:0050661">
    <property type="term" value="F:NADP binding"/>
    <property type="evidence" value="ECO:0007669"/>
    <property type="project" value="TreeGrafter"/>
</dbReference>
<dbReference type="GO" id="GO:0019632">
    <property type="term" value="P:shikimate metabolic process"/>
    <property type="evidence" value="ECO:0007669"/>
    <property type="project" value="TreeGrafter"/>
</dbReference>
<dbReference type="InterPro" id="IPR022893">
    <property type="entry name" value="Shikimate_DH_fam"/>
</dbReference>
<evidence type="ECO:0000259" key="10">
    <source>
        <dbReference type="Pfam" id="PF18317"/>
    </source>
</evidence>
<feature type="binding site" evidence="7">
    <location>
        <position position="102"/>
    </location>
    <ligand>
        <name>shikimate</name>
        <dbReference type="ChEBI" id="CHEBI:36208"/>
    </ligand>
</feature>
<comment type="caution">
    <text evidence="7">Lacks conserved residue(s) required for the propagation of feature annotation.</text>
</comment>
<dbReference type="PANTHER" id="PTHR21089">
    <property type="entry name" value="SHIKIMATE DEHYDROGENASE"/>
    <property type="match status" value="1"/>
</dbReference>
<organism evidence="11 12">
    <name type="scientific">Leptospirillum ferrodiazotrophum</name>
    <dbReference type="NCBI Taxonomy" id="412449"/>
    <lineage>
        <taxon>Bacteria</taxon>
        <taxon>Pseudomonadati</taxon>
        <taxon>Nitrospirota</taxon>
        <taxon>Nitrospiria</taxon>
        <taxon>Nitrospirales</taxon>
        <taxon>Nitrospiraceae</taxon>
        <taxon>Leptospirillum</taxon>
    </lineage>
</organism>
<dbReference type="Gene3D" id="3.40.50.720">
    <property type="entry name" value="NAD(P)-binding Rossmann-like Domain"/>
    <property type="match status" value="1"/>
</dbReference>
<dbReference type="GO" id="GO:0009423">
    <property type="term" value="P:chorismate biosynthetic process"/>
    <property type="evidence" value="ECO:0007669"/>
    <property type="project" value="UniProtKB-UniRule"/>
</dbReference>
<feature type="binding site" evidence="7">
    <location>
        <position position="281"/>
    </location>
    <ligand>
        <name>shikimate</name>
        <dbReference type="ChEBI" id="CHEBI:36208"/>
    </ligand>
</feature>
<evidence type="ECO:0000259" key="8">
    <source>
        <dbReference type="Pfam" id="PF01488"/>
    </source>
</evidence>
<reference evidence="11 12" key="1">
    <citation type="journal article" date="2009" name="Appl. Environ. Microbiol.">
        <title>Community genomic and proteomic analyses of chemoautotrophic iron-oxidizing "Leptospirillum rubarum" (Group II) and "Leptospirillum ferrodiazotrophum" (Group III) bacteria in acid mine drainage biofilms.</title>
        <authorList>
            <person name="Goltsman D.S."/>
            <person name="Denef V.J."/>
            <person name="Singer S.W."/>
            <person name="VerBerkmoes N.C."/>
            <person name="Lefsrud M."/>
            <person name="Mueller R.S."/>
            <person name="Dick G.J."/>
            <person name="Sun C.L."/>
            <person name="Wheeler K.E."/>
            <person name="Zemla A."/>
            <person name="Baker B.J."/>
            <person name="Hauser L."/>
            <person name="Land M."/>
            <person name="Shah M.B."/>
            <person name="Thelen M.P."/>
            <person name="Hettich R.L."/>
            <person name="Banfield J.F."/>
        </authorList>
    </citation>
    <scope>NUCLEOTIDE SEQUENCE [LARGE SCALE GENOMIC DNA]</scope>
</reference>
<feature type="binding site" evidence="7">
    <location>
        <begin position="15"/>
        <end position="17"/>
    </location>
    <ligand>
        <name>shikimate</name>
        <dbReference type="ChEBI" id="CHEBI:36208"/>
    </ligand>
</feature>
<dbReference type="InterPro" id="IPR046346">
    <property type="entry name" value="Aminoacid_DH-like_N_sf"/>
</dbReference>
<comment type="catalytic activity">
    <reaction evidence="6 7">
        <text>shikimate + NADP(+) = 3-dehydroshikimate + NADPH + H(+)</text>
        <dbReference type="Rhea" id="RHEA:17737"/>
        <dbReference type="ChEBI" id="CHEBI:15378"/>
        <dbReference type="ChEBI" id="CHEBI:16630"/>
        <dbReference type="ChEBI" id="CHEBI:36208"/>
        <dbReference type="ChEBI" id="CHEBI:57783"/>
        <dbReference type="ChEBI" id="CHEBI:58349"/>
        <dbReference type="EC" id="1.1.1.25"/>
    </reaction>
</comment>
<feature type="binding site" evidence="7">
    <location>
        <position position="274"/>
    </location>
    <ligand>
        <name>NADP(+)</name>
        <dbReference type="ChEBI" id="CHEBI:58349"/>
    </ligand>
</feature>
<evidence type="ECO:0000313" key="12">
    <source>
        <dbReference type="Proteomes" id="UP000009374"/>
    </source>
</evidence>
<dbReference type="EMBL" id="GG693857">
    <property type="protein sequence ID" value="EES53654.1"/>
    <property type="molecule type" value="Genomic_DNA"/>
</dbReference>
<feature type="domain" description="SDH C-terminal" evidence="10">
    <location>
        <begin position="274"/>
        <end position="304"/>
    </location>
</feature>
<evidence type="ECO:0000313" key="11">
    <source>
        <dbReference type="EMBL" id="EES53654.1"/>
    </source>
</evidence>
<evidence type="ECO:0000256" key="6">
    <source>
        <dbReference type="ARBA" id="ARBA00049442"/>
    </source>
</evidence>
<feature type="binding site" evidence="7">
    <location>
        <position position="242"/>
    </location>
    <ligand>
        <name>NADP(+)</name>
        <dbReference type="ChEBI" id="CHEBI:58349"/>
    </ligand>
</feature>